<feature type="compositionally biased region" description="Low complexity" evidence="6">
    <location>
        <begin position="144"/>
        <end position="156"/>
    </location>
</feature>
<keyword evidence="4 7" id="KW-0472">Membrane</keyword>
<gene>
    <name evidence="8" type="ORF">CHLNCDRAFT_54159</name>
</gene>
<evidence type="ECO:0000256" key="5">
    <source>
        <dbReference type="ARBA" id="ARBA00023180"/>
    </source>
</evidence>
<dbReference type="Pfam" id="PF02485">
    <property type="entry name" value="Branch"/>
    <property type="match status" value="1"/>
</dbReference>
<reference evidence="8 9" key="1">
    <citation type="journal article" date="2010" name="Plant Cell">
        <title>The Chlorella variabilis NC64A genome reveals adaptation to photosymbiosis, coevolution with viruses, and cryptic sex.</title>
        <authorList>
            <person name="Blanc G."/>
            <person name="Duncan G."/>
            <person name="Agarkova I."/>
            <person name="Borodovsky M."/>
            <person name="Gurnon J."/>
            <person name="Kuo A."/>
            <person name="Lindquist E."/>
            <person name="Lucas S."/>
            <person name="Pangilinan J."/>
            <person name="Polle J."/>
            <person name="Salamov A."/>
            <person name="Terry A."/>
            <person name="Yamada T."/>
            <person name="Dunigan D.D."/>
            <person name="Grigoriev I.V."/>
            <person name="Claverie J.M."/>
            <person name="Van Etten J.L."/>
        </authorList>
    </citation>
    <scope>NUCLEOTIDE SEQUENCE [LARGE SCALE GENOMIC DNA]</scope>
    <source>
        <strain evidence="8 9">NC64A</strain>
    </source>
</reference>
<evidence type="ECO:0000313" key="8">
    <source>
        <dbReference type="EMBL" id="EFN52745.1"/>
    </source>
</evidence>
<dbReference type="KEGG" id="cvr:CHLNCDRAFT_54159"/>
<organism evidence="9">
    <name type="scientific">Chlorella variabilis</name>
    <name type="common">Green alga</name>
    <dbReference type="NCBI Taxonomy" id="554065"/>
    <lineage>
        <taxon>Eukaryota</taxon>
        <taxon>Viridiplantae</taxon>
        <taxon>Chlorophyta</taxon>
        <taxon>core chlorophytes</taxon>
        <taxon>Trebouxiophyceae</taxon>
        <taxon>Chlorellales</taxon>
        <taxon>Chlorellaceae</taxon>
        <taxon>Chlorella clade</taxon>
        <taxon>Chlorella</taxon>
    </lineage>
</organism>
<dbReference type="OrthoDB" id="191334at2759"/>
<evidence type="ECO:0000313" key="9">
    <source>
        <dbReference type="Proteomes" id="UP000008141"/>
    </source>
</evidence>
<evidence type="ECO:0000256" key="7">
    <source>
        <dbReference type="SAM" id="Phobius"/>
    </source>
</evidence>
<accession>E1ZMS9</accession>
<evidence type="ECO:0000256" key="4">
    <source>
        <dbReference type="ARBA" id="ARBA00023136"/>
    </source>
</evidence>
<dbReference type="RefSeq" id="XP_005844847.1">
    <property type="nucleotide sequence ID" value="XM_005844785.1"/>
</dbReference>
<comment type="subcellular location">
    <subcellularLocation>
        <location evidence="1">Membrane</location>
        <topology evidence="1">Single-pass type II membrane protein</topology>
    </subcellularLocation>
</comment>
<feature type="compositionally biased region" description="Low complexity" evidence="6">
    <location>
        <begin position="96"/>
        <end position="112"/>
    </location>
</feature>
<dbReference type="InterPro" id="IPR003406">
    <property type="entry name" value="Glyco_trans_14"/>
</dbReference>
<dbReference type="GeneID" id="17352325"/>
<keyword evidence="3" id="KW-0808">Transferase</keyword>
<proteinExistence type="predicted"/>
<dbReference type="PANTHER" id="PTHR31042:SF145">
    <property type="entry name" value="CORE-2_I-BRANCHING BETA-1,6-N-ACETYLGLUCOSAMINYLTRANSFERASE FAMILY PROTEIN"/>
    <property type="match status" value="1"/>
</dbReference>
<name>E1ZMS9_CHLVA</name>
<dbReference type="InterPro" id="IPR044174">
    <property type="entry name" value="BC10-like"/>
</dbReference>
<evidence type="ECO:0000256" key="3">
    <source>
        <dbReference type="ARBA" id="ARBA00022679"/>
    </source>
</evidence>
<evidence type="ECO:0000256" key="2">
    <source>
        <dbReference type="ARBA" id="ARBA00022676"/>
    </source>
</evidence>
<dbReference type="GO" id="GO:0016020">
    <property type="term" value="C:membrane"/>
    <property type="evidence" value="ECO:0007669"/>
    <property type="project" value="UniProtKB-SubCell"/>
</dbReference>
<protein>
    <submittedName>
        <fullName evidence="8">Uncharacterized protein</fullName>
    </submittedName>
</protein>
<keyword evidence="9" id="KW-1185">Reference proteome</keyword>
<dbReference type="GO" id="GO:0016757">
    <property type="term" value="F:glycosyltransferase activity"/>
    <property type="evidence" value="ECO:0007669"/>
    <property type="project" value="UniProtKB-KW"/>
</dbReference>
<keyword evidence="7" id="KW-1133">Transmembrane helix</keyword>
<dbReference type="InParanoid" id="E1ZMS9"/>
<dbReference type="EMBL" id="GL433854">
    <property type="protein sequence ID" value="EFN52745.1"/>
    <property type="molecule type" value="Genomic_DNA"/>
</dbReference>
<dbReference type="PANTHER" id="PTHR31042">
    <property type="entry name" value="CORE-2/I-BRANCHING BETA-1,6-N-ACETYLGLUCOSAMINYLTRANSFERASE FAMILY PROTEIN-RELATED"/>
    <property type="match status" value="1"/>
</dbReference>
<feature type="transmembrane region" description="Helical" evidence="7">
    <location>
        <begin position="21"/>
        <end position="43"/>
    </location>
</feature>
<dbReference type="AlphaFoldDB" id="E1ZMS9"/>
<sequence>MAAAASPWRHRRPPGKPGLAAGAPSLGFIVLAVGVLVLLAILAGTTNLQLGASISSQAGTAGPAPPLRPVGGSTGSADGSSSVAEEGGADGRGKAASDGSSSSSSTGSTARSDGGKEGSRETGAAPAGDQAAGSNPEKNGNRAADSSSSSSTTSDSSKPKSGKSGKASPTRTGAGPAAGTSFKPGVPGNRSSTEATCSEALGIKKVALLFLTTRRLAHEKLWRLWMWDAANLVPQQAVQGLQQAVCGGAPAEADARWRAVRAACAPRAPEVARTPGGQPELPPQLLFSIYVHAPPDYKGLEFQPLFQRRVLPQRLRTWWGSAAITDAERLLLAAALRDPANDKFVLVSDHDIPLYDPLTTYQQLAHEPRSRVRACPSSRLSIDRWKDGMATTRLKKHHWRKSNQFFSLTRAHAEAVMQDSEVYRAFKERCGGNYGGQWKECVPDEHYIPTLLAVLGLENETYCDGWGVAYTDWSAGGMHPKSFKPKDVTPWLMKKMRWWCVNGKEAAEDAERMFVPVNRLLAGGDAQQACALLRDVNAGAGGGSSNSSNSSSGYAHPLAGSCPLTARKFPPYTSLRVRQLFLSSCPPGTGQIASKAALTFGLRRDPDLALFRGQACTTGVQKVSLAKTSGSGRRLLCALWSTSAPWLPAAGNDFAPSRLYDRLDALCDDTG</sequence>
<dbReference type="eggNOG" id="ENOG502QPPD">
    <property type="taxonomic scope" value="Eukaryota"/>
</dbReference>
<evidence type="ECO:0000256" key="6">
    <source>
        <dbReference type="SAM" id="MobiDB-lite"/>
    </source>
</evidence>
<keyword evidence="7" id="KW-0812">Transmembrane</keyword>
<evidence type="ECO:0000256" key="1">
    <source>
        <dbReference type="ARBA" id="ARBA00004606"/>
    </source>
</evidence>
<dbReference type="Proteomes" id="UP000008141">
    <property type="component" value="Unassembled WGS sequence"/>
</dbReference>
<feature type="region of interest" description="Disordered" evidence="6">
    <location>
        <begin position="57"/>
        <end position="193"/>
    </location>
</feature>
<keyword evidence="2" id="KW-0328">Glycosyltransferase</keyword>
<dbReference type="FunCoup" id="E1ZMS9">
    <property type="interactions" value="442"/>
</dbReference>
<keyword evidence="5" id="KW-0325">Glycoprotein</keyword>